<evidence type="ECO:0000256" key="8">
    <source>
        <dbReference type="ARBA" id="ARBA00038035"/>
    </source>
</evidence>
<dbReference type="Gene3D" id="1.10.510.10">
    <property type="entry name" value="Transferase(Phosphotransferase) domain 1"/>
    <property type="match status" value="1"/>
</dbReference>
<feature type="region of interest" description="Disordered" evidence="14">
    <location>
        <begin position="326"/>
        <end position="372"/>
    </location>
</feature>
<proteinExistence type="inferred from homology"/>
<feature type="compositionally biased region" description="Polar residues" evidence="14">
    <location>
        <begin position="541"/>
        <end position="553"/>
    </location>
</feature>
<dbReference type="CDD" id="cd06618">
    <property type="entry name" value="PKc_MKK7"/>
    <property type="match status" value="1"/>
</dbReference>
<dbReference type="EMBL" id="JRES01000907">
    <property type="protein sequence ID" value="KNC27361.1"/>
    <property type="molecule type" value="Genomic_DNA"/>
</dbReference>
<evidence type="ECO:0000256" key="12">
    <source>
        <dbReference type="ARBA" id="ARBA00051693"/>
    </source>
</evidence>
<sequence>MLKLKSVANICNATALRTQIPTSTTPATYDASKHHYKNALTSTANLNMGPSLMGAITSTATTTTMTINALTKQTQSQIPSYQGGGANIEHYQQRHQQQQPQQQQQRSNSFKHQQQQHRHQHQQQQQPSQLPQTLNQFSINSSNITTTTTTAATINNYQGSTATMGHNSRTTTGSSVGGSGSVSYNTGSGSSSATSSSPLSPPSVSYNINKDDSKLVNEMNKLYRKSPFMQKKFNGGSSLQRYQTSPSDESPKKESVLSTIGQSILRNLTTSPFSQKKNSSNVQPNQIDPLWRMPTTQDVALAFDSCDAANTTHTSALESPAVQRKRFQQGGEAKASMTAAKKTSLESEKQDNKPSLIPLTKNETQPPRVPGNHSPIVLQRFYHQQNQLREKELERQQHQHYTNIYTKHSPSDGTTTNPFQTNFYQQQQQQLQQHNSHIPIASSSTLSSYSTSSQSSTQSSQCSQIGGTAGDAISSSSQQGPRSLPLTLNENKSSSSPTSPNTLGFGTTTTSPTAHLQYQPLPQQYLNNSNTTSPYGGGSVMRNSRSPATSPETLSDSAVLTKHPQQTRMLNVTSPTVTKLSKLYNQRSGSASASLANAITPTAASKENNFKPESGWFNTLAGAMKRQLSNYVKTQTNNNSTTTATSPTNGLTTAGSELTNERKAQLYYRTMSCGSSSSGNSQTTSPSTETCKPSLAEGFQEGSSAAGFIRRYAATGGAGSNVNSSGPSSSLPATHTPAHILANLDRRHRSPDPPPRYNRGQSPLLLRKNILELSGQPPGTSPMLNRSSISTTATCNESDSWFSKLLVRKIEPTKEPHSRIKTTVQLIKDKKANLSCDLMASWTVHVGDMDQCLHLWKYTGGFEKIDIAKEDLWHDNEYMSLMKERSKFLRSRHLQYLLAFSYWPQMEMRSGKNIYEMRSYRLKPGTMIEWGNNWARAINFRKHNNEAFAGFFSQIGRLYNVHHIWCYKSLAERKETQMDTSMDTITCKLQSLEERLQAENESRLPRMPLARPNTLVRPQLTVDNLSSTNRSTMTNRNNMKLAFAKPTGPAAESETDKKLKKIHKQTGILTINDHKYHSDIKDLEHLGDLGNGTSGNVVKMLHKPSNTIIAVKQMRRTGNSEENKRILMDLDVVLKSHDCQYIVQCLGCFVTDADVWICMELMSMCFDKLLKLSKKPVPENILGKVTVATVKALSYLKEKHGVIHRDVKPSNILIDERGNIKLCDFGISGRLVDSKAATRSAGCAAYMAPERIDPKKPKYDIRADVWSLGITLVELATARSPYEGCNTDFEVLTKVLESDPPLINFMNFLTKNHNLRPKYPQLLELDFIKYYEQAEVDIPYWFKSVVEAAGIKTQRRQVT</sequence>
<feature type="region of interest" description="Disordered" evidence="14">
    <location>
        <begin position="443"/>
        <end position="553"/>
    </location>
</feature>
<dbReference type="GO" id="GO:0048589">
    <property type="term" value="P:developmental growth"/>
    <property type="evidence" value="ECO:0007669"/>
    <property type="project" value="UniProtKB-ARBA"/>
</dbReference>
<evidence type="ECO:0000256" key="9">
    <source>
        <dbReference type="ARBA" id="ARBA00038999"/>
    </source>
</evidence>
<dbReference type="GO" id="GO:0016477">
    <property type="term" value="P:cell migration"/>
    <property type="evidence" value="ECO:0007669"/>
    <property type="project" value="UniProtKB-ARBA"/>
</dbReference>
<dbReference type="InterPro" id="IPR008271">
    <property type="entry name" value="Ser/Thr_kinase_AS"/>
</dbReference>
<evidence type="ECO:0000256" key="2">
    <source>
        <dbReference type="ARBA" id="ARBA00022553"/>
    </source>
</evidence>
<dbReference type="GO" id="GO:0004674">
    <property type="term" value="F:protein serine/threonine kinase activity"/>
    <property type="evidence" value="ECO:0007669"/>
    <property type="project" value="UniProtKB-KW"/>
</dbReference>
<keyword evidence="6 13" id="KW-0067">ATP-binding</keyword>
<evidence type="ECO:0000256" key="5">
    <source>
        <dbReference type="ARBA" id="ARBA00022777"/>
    </source>
</evidence>
<feature type="compositionally biased region" description="Low complexity" evidence="14">
    <location>
        <begin position="491"/>
        <end position="526"/>
    </location>
</feature>
<feature type="compositionally biased region" description="Basic and acidic residues" evidence="14">
    <location>
        <begin position="343"/>
        <end position="352"/>
    </location>
</feature>
<dbReference type="GO" id="GO:0005524">
    <property type="term" value="F:ATP binding"/>
    <property type="evidence" value="ECO:0007669"/>
    <property type="project" value="UniProtKB-UniRule"/>
</dbReference>
<comment type="caution">
    <text evidence="16">The sequence shown here is derived from an EMBL/GenBank/DDBJ whole genome shotgun (WGS) entry which is preliminary data.</text>
</comment>
<dbReference type="Gene3D" id="3.30.200.20">
    <property type="entry name" value="Phosphorylase Kinase, domain 1"/>
    <property type="match status" value="1"/>
</dbReference>
<dbReference type="GO" id="GO:0051239">
    <property type="term" value="P:regulation of multicellular organismal process"/>
    <property type="evidence" value="ECO:0007669"/>
    <property type="project" value="UniProtKB-ARBA"/>
</dbReference>
<keyword evidence="7" id="KW-0829">Tyrosine-protein kinase</keyword>
<comment type="catalytic activity">
    <reaction evidence="12">
        <text>L-tyrosyl-[protein] + ATP = O-phospho-L-tyrosyl-[protein] + ADP + H(+)</text>
        <dbReference type="Rhea" id="RHEA:10596"/>
        <dbReference type="Rhea" id="RHEA-COMP:10136"/>
        <dbReference type="Rhea" id="RHEA-COMP:20101"/>
        <dbReference type="ChEBI" id="CHEBI:15378"/>
        <dbReference type="ChEBI" id="CHEBI:30616"/>
        <dbReference type="ChEBI" id="CHEBI:46858"/>
        <dbReference type="ChEBI" id="CHEBI:61978"/>
        <dbReference type="ChEBI" id="CHEBI:456216"/>
        <dbReference type="EC" id="2.7.12.2"/>
    </reaction>
</comment>
<feature type="domain" description="Protein kinase" evidence="15">
    <location>
        <begin position="1083"/>
        <end position="1359"/>
    </location>
</feature>
<comment type="catalytic activity">
    <reaction evidence="11">
        <text>L-threonyl-[protein] + ATP = O-phospho-L-threonyl-[protein] + ADP + H(+)</text>
        <dbReference type="Rhea" id="RHEA:46608"/>
        <dbReference type="Rhea" id="RHEA-COMP:11060"/>
        <dbReference type="Rhea" id="RHEA-COMP:11605"/>
        <dbReference type="ChEBI" id="CHEBI:15378"/>
        <dbReference type="ChEBI" id="CHEBI:30013"/>
        <dbReference type="ChEBI" id="CHEBI:30616"/>
        <dbReference type="ChEBI" id="CHEBI:61977"/>
        <dbReference type="ChEBI" id="CHEBI:456216"/>
        <dbReference type="EC" id="2.7.12.2"/>
    </reaction>
</comment>
<evidence type="ECO:0000256" key="10">
    <source>
        <dbReference type="ARBA" id="ARBA00049014"/>
    </source>
</evidence>
<feature type="region of interest" description="Disordered" evidence="14">
    <location>
        <begin position="91"/>
        <end position="131"/>
    </location>
</feature>
<evidence type="ECO:0000313" key="17">
    <source>
        <dbReference type="Proteomes" id="UP000037069"/>
    </source>
</evidence>
<evidence type="ECO:0000256" key="13">
    <source>
        <dbReference type="PROSITE-ProRule" id="PRU10141"/>
    </source>
</evidence>
<feature type="region of interest" description="Disordered" evidence="14">
    <location>
        <begin position="636"/>
        <end position="658"/>
    </location>
</feature>
<evidence type="ECO:0000256" key="14">
    <source>
        <dbReference type="SAM" id="MobiDB-lite"/>
    </source>
</evidence>
<feature type="compositionally biased region" description="Low complexity" evidence="14">
    <location>
        <begin position="443"/>
        <end position="464"/>
    </location>
</feature>
<feature type="binding site" evidence="13">
    <location>
        <position position="1112"/>
    </location>
    <ligand>
        <name>ATP</name>
        <dbReference type="ChEBI" id="CHEBI:30616"/>
    </ligand>
</feature>
<dbReference type="EC" id="2.7.12.2" evidence="9"/>
<feature type="region of interest" description="Disordered" evidence="14">
    <location>
        <begin position="672"/>
        <end position="695"/>
    </location>
</feature>
<keyword evidence="17" id="KW-1185">Reference proteome</keyword>
<dbReference type="SUPFAM" id="SSF54909">
    <property type="entry name" value="Dimeric alpha+beta barrel"/>
    <property type="match status" value="2"/>
</dbReference>
<dbReference type="GO" id="GO:0030707">
    <property type="term" value="P:follicle cell of egg chamber development"/>
    <property type="evidence" value="ECO:0007669"/>
    <property type="project" value="UniProtKB-ARBA"/>
</dbReference>
<dbReference type="PROSITE" id="PS50011">
    <property type="entry name" value="PROTEIN_KINASE_DOM"/>
    <property type="match status" value="1"/>
</dbReference>
<dbReference type="PANTHER" id="PTHR47238">
    <property type="entry name" value="MITOGEN-ACTIVATED PROTEIN KINASE KINASE 5"/>
    <property type="match status" value="1"/>
</dbReference>
<accession>A0A0L0C536</accession>
<evidence type="ECO:0000256" key="4">
    <source>
        <dbReference type="ARBA" id="ARBA00022741"/>
    </source>
</evidence>
<evidence type="ECO:0000256" key="3">
    <source>
        <dbReference type="ARBA" id="ARBA00022679"/>
    </source>
</evidence>
<dbReference type="Pfam" id="PF07978">
    <property type="entry name" value="NIPSNAP"/>
    <property type="match status" value="1"/>
</dbReference>
<dbReference type="InterPro" id="IPR017441">
    <property type="entry name" value="Protein_kinase_ATP_BS"/>
</dbReference>
<feature type="compositionally biased region" description="Low complexity" evidence="14">
    <location>
        <begin position="181"/>
        <end position="205"/>
    </location>
</feature>
<feature type="compositionally biased region" description="Low complexity" evidence="14">
    <location>
        <begin position="636"/>
        <end position="653"/>
    </location>
</feature>
<evidence type="ECO:0000256" key="1">
    <source>
        <dbReference type="ARBA" id="ARBA00022527"/>
    </source>
</evidence>
<feature type="compositionally biased region" description="Low complexity" evidence="14">
    <location>
        <begin position="333"/>
        <end position="342"/>
    </location>
</feature>
<feature type="compositionally biased region" description="Low complexity" evidence="14">
    <location>
        <begin position="672"/>
        <end position="688"/>
    </location>
</feature>
<dbReference type="InterPro" id="IPR012577">
    <property type="entry name" value="NIPSNAP"/>
</dbReference>
<dbReference type="FunFam" id="3.30.200.20:FF:000040">
    <property type="entry name" value="Dual specificity mitogen-activated protein kinase kinase"/>
    <property type="match status" value="1"/>
</dbReference>
<comment type="catalytic activity">
    <reaction evidence="10">
        <text>L-seryl-[protein] + ATP = O-phospho-L-seryl-[protein] + ADP + H(+)</text>
        <dbReference type="Rhea" id="RHEA:17989"/>
        <dbReference type="Rhea" id="RHEA-COMP:9863"/>
        <dbReference type="Rhea" id="RHEA-COMP:11604"/>
        <dbReference type="ChEBI" id="CHEBI:15378"/>
        <dbReference type="ChEBI" id="CHEBI:29999"/>
        <dbReference type="ChEBI" id="CHEBI:30616"/>
        <dbReference type="ChEBI" id="CHEBI:83421"/>
        <dbReference type="ChEBI" id="CHEBI:456216"/>
        <dbReference type="EC" id="2.7.12.2"/>
    </reaction>
</comment>
<dbReference type="PROSITE" id="PS00108">
    <property type="entry name" value="PROTEIN_KINASE_ST"/>
    <property type="match status" value="1"/>
</dbReference>
<protein>
    <recommendedName>
        <fullName evidence="9">mitogen-activated protein kinase kinase</fullName>
        <ecNumber evidence="9">2.7.12.2</ecNumber>
    </recommendedName>
</protein>
<feature type="region of interest" description="Disordered" evidence="14">
    <location>
        <begin position="160"/>
        <end position="211"/>
    </location>
</feature>
<dbReference type="Gene3D" id="3.30.70.100">
    <property type="match status" value="2"/>
</dbReference>
<evidence type="ECO:0000256" key="6">
    <source>
        <dbReference type="ARBA" id="ARBA00022840"/>
    </source>
</evidence>
<evidence type="ECO:0000259" key="15">
    <source>
        <dbReference type="PROSITE" id="PS50011"/>
    </source>
</evidence>
<dbReference type="InterPro" id="IPR011009">
    <property type="entry name" value="Kinase-like_dom_sf"/>
</dbReference>
<dbReference type="GO" id="GO:0004713">
    <property type="term" value="F:protein tyrosine kinase activity"/>
    <property type="evidence" value="ECO:0007669"/>
    <property type="project" value="UniProtKB-KW"/>
</dbReference>
<keyword evidence="5 16" id="KW-0418">Kinase</keyword>
<dbReference type="OrthoDB" id="10252354at2759"/>
<keyword evidence="2" id="KW-0597">Phosphoprotein</keyword>
<dbReference type="Proteomes" id="UP000037069">
    <property type="component" value="Unassembled WGS sequence"/>
</dbReference>
<dbReference type="SMART" id="SM00220">
    <property type="entry name" value="S_TKc"/>
    <property type="match status" value="1"/>
</dbReference>
<dbReference type="GO" id="GO:0010508">
    <property type="term" value="P:positive regulation of autophagy"/>
    <property type="evidence" value="ECO:0007669"/>
    <property type="project" value="UniProtKB-ARBA"/>
</dbReference>
<feature type="compositionally biased region" description="Low complexity" evidence="14">
    <location>
        <begin position="94"/>
        <end position="113"/>
    </location>
</feature>
<dbReference type="GO" id="GO:0043068">
    <property type="term" value="P:positive regulation of programmed cell death"/>
    <property type="evidence" value="ECO:0007669"/>
    <property type="project" value="UniProtKB-ARBA"/>
</dbReference>
<name>A0A0L0C536_LUCCU</name>
<dbReference type="GO" id="GO:0006950">
    <property type="term" value="P:response to stress"/>
    <property type="evidence" value="ECO:0007669"/>
    <property type="project" value="UniProtKB-ARBA"/>
</dbReference>
<dbReference type="PANTHER" id="PTHR47238:SF2">
    <property type="entry name" value="DUAL SPECIFICITY MITOGEN-ACTIVATED PROTEIN KINASE KINASE HEMIPTEROUS"/>
    <property type="match status" value="1"/>
</dbReference>
<comment type="similarity">
    <text evidence="8">Belongs to the protein kinase superfamily. STE Ser/Thr protein kinase family. MAP kinase kinase subfamily.</text>
</comment>
<keyword evidence="4 13" id="KW-0547">Nucleotide-binding</keyword>
<feature type="region of interest" description="Disordered" evidence="14">
    <location>
        <begin position="227"/>
        <end position="254"/>
    </location>
</feature>
<evidence type="ECO:0000256" key="11">
    <source>
        <dbReference type="ARBA" id="ARBA00049299"/>
    </source>
</evidence>
<dbReference type="GO" id="GO:0004708">
    <property type="term" value="F:MAP kinase kinase activity"/>
    <property type="evidence" value="ECO:0007669"/>
    <property type="project" value="UniProtKB-EC"/>
</dbReference>
<dbReference type="InterPro" id="IPR011008">
    <property type="entry name" value="Dimeric_a/b-barrel"/>
</dbReference>
<dbReference type="InterPro" id="IPR000719">
    <property type="entry name" value="Prot_kinase_dom"/>
</dbReference>
<evidence type="ECO:0000256" key="7">
    <source>
        <dbReference type="ARBA" id="ARBA00023137"/>
    </source>
</evidence>
<evidence type="ECO:0000313" key="16">
    <source>
        <dbReference type="EMBL" id="KNC27361.1"/>
    </source>
</evidence>
<feature type="compositionally biased region" description="Polar residues" evidence="14">
    <location>
        <begin position="473"/>
        <end position="490"/>
    </location>
</feature>
<dbReference type="InterPro" id="IPR052468">
    <property type="entry name" value="Dual_spec_MAPK_kinase"/>
</dbReference>
<organism evidence="16 17">
    <name type="scientific">Lucilia cuprina</name>
    <name type="common">Green bottle fly</name>
    <name type="synonym">Australian sheep blowfly</name>
    <dbReference type="NCBI Taxonomy" id="7375"/>
    <lineage>
        <taxon>Eukaryota</taxon>
        <taxon>Metazoa</taxon>
        <taxon>Ecdysozoa</taxon>
        <taxon>Arthropoda</taxon>
        <taxon>Hexapoda</taxon>
        <taxon>Insecta</taxon>
        <taxon>Pterygota</taxon>
        <taxon>Neoptera</taxon>
        <taxon>Endopterygota</taxon>
        <taxon>Diptera</taxon>
        <taxon>Brachycera</taxon>
        <taxon>Muscomorpha</taxon>
        <taxon>Oestroidea</taxon>
        <taxon>Calliphoridae</taxon>
        <taxon>Luciliinae</taxon>
        <taxon>Lucilia</taxon>
    </lineage>
</organism>
<feature type="compositionally biased region" description="Polar residues" evidence="14">
    <location>
        <begin position="235"/>
        <end position="248"/>
    </location>
</feature>
<dbReference type="STRING" id="7375.A0A0L0C536"/>
<reference evidence="16 17" key="1">
    <citation type="journal article" date="2015" name="Nat. Commun.">
        <title>Lucilia cuprina genome unlocks parasitic fly biology to underpin future interventions.</title>
        <authorList>
            <person name="Anstead C.A."/>
            <person name="Korhonen P.K."/>
            <person name="Young N.D."/>
            <person name="Hall R.S."/>
            <person name="Jex A.R."/>
            <person name="Murali S.C."/>
            <person name="Hughes D.S."/>
            <person name="Lee S.F."/>
            <person name="Perry T."/>
            <person name="Stroehlein A.J."/>
            <person name="Ansell B.R."/>
            <person name="Breugelmans B."/>
            <person name="Hofmann A."/>
            <person name="Qu J."/>
            <person name="Dugan S."/>
            <person name="Lee S.L."/>
            <person name="Chao H."/>
            <person name="Dinh H."/>
            <person name="Han Y."/>
            <person name="Doddapaneni H.V."/>
            <person name="Worley K.C."/>
            <person name="Muzny D.M."/>
            <person name="Ioannidis P."/>
            <person name="Waterhouse R.M."/>
            <person name="Zdobnov E.M."/>
            <person name="James P.J."/>
            <person name="Bagnall N.H."/>
            <person name="Kotze A.C."/>
            <person name="Gibbs R.A."/>
            <person name="Richards S."/>
            <person name="Batterham P."/>
            <person name="Gasser R.B."/>
        </authorList>
    </citation>
    <scope>NUCLEOTIDE SEQUENCE [LARGE SCALE GENOMIC DNA]</scope>
    <source>
        <strain evidence="16 17">LS</strain>
        <tissue evidence="16">Full body</tissue>
    </source>
</reference>
<dbReference type="PROSITE" id="PS00107">
    <property type="entry name" value="PROTEIN_KINASE_ATP"/>
    <property type="match status" value="1"/>
</dbReference>
<gene>
    <name evidence="16" type="ORF">FF38_08949</name>
</gene>
<dbReference type="Pfam" id="PF00069">
    <property type="entry name" value="Pkinase"/>
    <property type="match status" value="1"/>
</dbReference>
<dbReference type="GO" id="GO:0005829">
    <property type="term" value="C:cytosol"/>
    <property type="evidence" value="ECO:0007669"/>
    <property type="project" value="UniProtKB-ARBA"/>
</dbReference>
<keyword evidence="1" id="KW-0723">Serine/threonine-protein kinase</keyword>
<keyword evidence="3" id="KW-0808">Transferase</keyword>
<dbReference type="SUPFAM" id="SSF56112">
    <property type="entry name" value="Protein kinase-like (PK-like)"/>
    <property type="match status" value="1"/>
</dbReference>